<dbReference type="EMBL" id="GL832971">
    <property type="protein sequence ID" value="EGD75234.1"/>
    <property type="molecule type" value="Genomic_DNA"/>
</dbReference>
<dbReference type="SUPFAM" id="SSF54695">
    <property type="entry name" value="POZ domain"/>
    <property type="match status" value="1"/>
</dbReference>
<dbReference type="Proteomes" id="UP000007799">
    <property type="component" value="Unassembled WGS sequence"/>
</dbReference>
<protein>
    <submittedName>
        <fullName evidence="3">Pentapeptide repeat protein</fullName>
    </submittedName>
</protein>
<dbReference type="CDD" id="cd18316">
    <property type="entry name" value="BTB_POZ_KCTD-like"/>
    <property type="match status" value="1"/>
</dbReference>
<feature type="region of interest" description="Disordered" evidence="1">
    <location>
        <begin position="467"/>
        <end position="489"/>
    </location>
</feature>
<evidence type="ECO:0000259" key="2">
    <source>
        <dbReference type="Pfam" id="PF02214"/>
    </source>
</evidence>
<reference evidence="3" key="1">
    <citation type="submission" date="2009-08" db="EMBL/GenBank/DDBJ databases">
        <title>Annotation of Salpingoeca rosetta.</title>
        <authorList>
            <consortium name="The Broad Institute Genome Sequencing Platform"/>
            <person name="Russ C."/>
            <person name="Cuomo C."/>
            <person name="Burger G."/>
            <person name="Gray M.W."/>
            <person name="Holland P.W.H."/>
            <person name="King N."/>
            <person name="Lang F.B.F."/>
            <person name="Roger A.J."/>
            <person name="Ruiz-Trillo I."/>
            <person name="Young S.K."/>
            <person name="Zeng Q."/>
            <person name="Gargeya S."/>
            <person name="Alvarado L."/>
            <person name="Berlin A."/>
            <person name="Chapman S.B."/>
            <person name="Chen Z."/>
            <person name="Freedman E."/>
            <person name="Gellesch M."/>
            <person name="Goldberg J."/>
            <person name="Griggs A."/>
            <person name="Gujja S."/>
            <person name="Heilman E."/>
            <person name="Heiman D."/>
            <person name="Howarth C."/>
            <person name="Mehta T."/>
            <person name="Neiman D."/>
            <person name="Pearson M."/>
            <person name="Roberts A."/>
            <person name="Saif S."/>
            <person name="Shea T."/>
            <person name="Shenoy N."/>
            <person name="Sisk P."/>
            <person name="Stolte C."/>
            <person name="Sykes S."/>
            <person name="White J."/>
            <person name="Yandava C."/>
            <person name="Haas B."/>
            <person name="Nusbaum C."/>
            <person name="Birren B."/>
        </authorList>
    </citation>
    <scope>NUCLEOTIDE SEQUENCE [LARGE SCALE GENOMIC DNA]</scope>
    <source>
        <strain evidence="3">ATCC 50818</strain>
    </source>
</reference>
<feature type="region of interest" description="Disordered" evidence="1">
    <location>
        <begin position="1"/>
        <end position="47"/>
    </location>
</feature>
<feature type="compositionally biased region" description="Basic residues" evidence="1">
    <location>
        <begin position="15"/>
        <end position="26"/>
    </location>
</feature>
<dbReference type="PANTHER" id="PTHR14136">
    <property type="entry name" value="BTB_POZ DOMAIN-CONTAINING PROTEIN KCTD9"/>
    <property type="match status" value="1"/>
</dbReference>
<dbReference type="Gene3D" id="2.160.20.80">
    <property type="entry name" value="E3 ubiquitin-protein ligase SopA"/>
    <property type="match status" value="2"/>
</dbReference>
<feature type="region of interest" description="Disordered" evidence="1">
    <location>
        <begin position="187"/>
        <end position="213"/>
    </location>
</feature>
<dbReference type="PANTHER" id="PTHR14136:SF17">
    <property type="entry name" value="BTB_POZ DOMAIN-CONTAINING PROTEIN KCTD9"/>
    <property type="match status" value="1"/>
</dbReference>
<dbReference type="AlphaFoldDB" id="F2UF34"/>
<dbReference type="OrthoDB" id="2414723at2759"/>
<dbReference type="GO" id="GO:0051260">
    <property type="term" value="P:protein homooligomerization"/>
    <property type="evidence" value="ECO:0007669"/>
    <property type="project" value="InterPro"/>
</dbReference>
<dbReference type="RefSeq" id="XP_004992287.1">
    <property type="nucleotide sequence ID" value="XM_004992230.1"/>
</dbReference>
<dbReference type="SUPFAM" id="SSF141571">
    <property type="entry name" value="Pentapeptide repeat-like"/>
    <property type="match status" value="1"/>
</dbReference>
<feature type="compositionally biased region" description="Polar residues" evidence="1">
    <location>
        <begin position="480"/>
        <end position="489"/>
    </location>
</feature>
<dbReference type="GeneID" id="16072846"/>
<dbReference type="OMA" id="GAKFNHA"/>
<feature type="compositionally biased region" description="Basic residues" evidence="1">
    <location>
        <begin position="201"/>
        <end position="210"/>
    </location>
</feature>
<dbReference type="InterPro" id="IPR051082">
    <property type="entry name" value="Pentapeptide-BTB/POZ_domain"/>
</dbReference>
<feature type="compositionally biased region" description="Polar residues" evidence="1">
    <location>
        <begin position="27"/>
        <end position="46"/>
    </location>
</feature>
<dbReference type="Gene3D" id="3.30.710.10">
    <property type="entry name" value="Potassium Channel Kv1.1, Chain A"/>
    <property type="match status" value="1"/>
</dbReference>
<keyword evidence="4" id="KW-1185">Reference proteome</keyword>
<evidence type="ECO:0000256" key="1">
    <source>
        <dbReference type="SAM" id="MobiDB-lite"/>
    </source>
</evidence>
<sequence length="489" mass="52723">MTHERTKKQNASTSTRKHTLACKQTKRSTTGQPPQPQQDSRTTTKPSLRLWLQSRLQTDARTTTMAQPLPLPLVRSEERLTLDVGGVVYVTARTTLTEGRAEGSRLAATFQQPPSDTVSDAIDAATGGHAFFIDRDGDTFAHVMYWLRTGELKSEALADAGVLECIHREATFFHLLQLLEYLGDEPESTGSAAGGGDAPVKRRRAKKRKSGSQLTQQQFMRMYMDAGAHPAMVNNVVYDSHTNRLNTHLASPNVKCFINATGLNLSGLDLSNLDLKGWNLTNANLEGADLSNANLQDTTLAGADLTKAVLKNANLTAANVTNANLTGVDLSGATLLQLQFQGAKLTGANLSGCALHGFIFNGLDLTGTDLSDTNLSKANLSKANLSHTNLQRTTLTGAKLARANLSGCDLHNRDFSNFDLTGTNFNHAKLQGAVFSGAALASASFYYSQLQNATFTNANLTHTDFRGAQGLDRNGPHFSGANTTNTRWQ</sequence>
<name>F2UF34_SALR5</name>
<evidence type="ECO:0000313" key="3">
    <source>
        <dbReference type="EMBL" id="EGD75234.1"/>
    </source>
</evidence>
<dbReference type="eggNOG" id="KOG1665">
    <property type="taxonomic scope" value="Eukaryota"/>
</dbReference>
<gene>
    <name evidence="3" type="ORF">PTSG_06888</name>
</gene>
<proteinExistence type="predicted"/>
<dbReference type="InParanoid" id="F2UF34"/>
<organism evidence="4">
    <name type="scientific">Salpingoeca rosetta (strain ATCC 50818 / BSB-021)</name>
    <dbReference type="NCBI Taxonomy" id="946362"/>
    <lineage>
        <taxon>Eukaryota</taxon>
        <taxon>Choanoflagellata</taxon>
        <taxon>Craspedida</taxon>
        <taxon>Salpingoecidae</taxon>
        <taxon>Salpingoeca</taxon>
    </lineage>
</organism>
<dbReference type="InterPro" id="IPR001646">
    <property type="entry name" value="5peptide_repeat"/>
</dbReference>
<feature type="domain" description="Potassium channel tetramerisation-type BTB" evidence="2">
    <location>
        <begin position="81"/>
        <end position="178"/>
    </location>
</feature>
<accession>F2UF34</accession>
<dbReference type="Pfam" id="PF00805">
    <property type="entry name" value="Pentapeptide"/>
    <property type="match status" value="3"/>
</dbReference>
<dbReference type="InterPro" id="IPR011333">
    <property type="entry name" value="SKP1/BTB/POZ_sf"/>
</dbReference>
<dbReference type="InterPro" id="IPR003131">
    <property type="entry name" value="T1-type_BTB"/>
</dbReference>
<dbReference type="KEGG" id="sre:PTSG_06888"/>
<dbReference type="Pfam" id="PF02214">
    <property type="entry name" value="BTB_2"/>
    <property type="match status" value="1"/>
</dbReference>
<evidence type="ECO:0000313" key="4">
    <source>
        <dbReference type="Proteomes" id="UP000007799"/>
    </source>
</evidence>